<sequence length="688" mass="75798">MSDVEMTSSHSGPRRNRATVLPPALRSAPREAEKHLSSAASMTDLTTKCRPLNDTVMRSTYADANAERGLQELPAVSPGATHRRSGIELSMDGVSLCRPRCRCLRRQMVTHLNSCSLRIPPGSVHCITSLRSMYSRCALAVLAGVDAVAHAEGAALANTYPTTALRYRRQVGYVTSLDGIILEATVSENLLFAIQLRFDADARTERKLIRKAAADALLTDYLHVRASLLCPARRYLLALAMELVAEPIVLLLEDPLPLFSLAHLQLFARMLHRLHHRNPNGTVVWSGSTIPWTLFDHIDGLTLLSADGKTFYTGHKKGVEAFLQEDLGILCVPGEDVVDIMAQMELDTAAITRALLSFRNSRYNLQLQHDLQAHRARIETNTFATLPEETRAPPHYLRMQWLLLVHALRGNVVGRTALVPWVGLLVVILLVCILVALTDGEGQGDMQNVRGVLFLLLSCSVQINSIFLKAELRNWRAFQSLKDTLHISVTPYFVATIVRLVAPRLCFALAGCSCAAVIFQEAAVVSLSIMMALTSFTHACLGLVAVYWLPRFDYLLLLNHVYYGYCVITSGFFISLTSIPRFFQFLSILRIGYGGLLATELRGRTFGCDATSPGSHMESSSNISRSASAALTPSSLCYTGQQYLDLIGLSDDSWGMSALVLLWLSFGIMITLWLSMHISSSAKLFSST</sequence>
<evidence type="ECO:0000256" key="1">
    <source>
        <dbReference type="ARBA" id="ARBA00004141"/>
    </source>
</evidence>
<feature type="transmembrane region" description="Helical" evidence="7">
    <location>
        <begin position="654"/>
        <end position="674"/>
    </location>
</feature>
<evidence type="ECO:0000313" key="8">
    <source>
        <dbReference type="EMBL" id="AIN99549.1"/>
    </source>
</evidence>
<dbReference type="EMBL" id="CP009396">
    <property type="protein sequence ID" value="AIN99549.1"/>
    <property type="molecule type" value="Genomic_DNA"/>
</dbReference>
<keyword evidence="2" id="KW-0813">Transport</keyword>
<feature type="transmembrane region" description="Helical" evidence="7">
    <location>
        <begin position="525"/>
        <end position="549"/>
    </location>
</feature>
<keyword evidence="8" id="KW-0378">Hydrolase</keyword>
<dbReference type="PANTHER" id="PTHR48041">
    <property type="entry name" value="ABC TRANSPORTER G FAMILY MEMBER 28"/>
    <property type="match status" value="1"/>
</dbReference>
<keyword evidence="3 7" id="KW-0812">Transmembrane</keyword>
<feature type="transmembrane region" description="Helical" evidence="7">
    <location>
        <begin position="489"/>
        <end position="519"/>
    </location>
</feature>
<evidence type="ECO:0000256" key="2">
    <source>
        <dbReference type="ARBA" id="ARBA00022448"/>
    </source>
</evidence>
<gene>
    <name evidence="8" type="ORF">LPMP_271700</name>
</gene>
<dbReference type="SUPFAM" id="SSF52540">
    <property type="entry name" value="P-loop containing nucleoside triphosphate hydrolases"/>
    <property type="match status" value="1"/>
</dbReference>
<reference evidence="8 9" key="1">
    <citation type="journal article" date="2015" name="Sci. Rep.">
        <title>The genome of Leishmania panamensis: insights into genomics of the L. (Viannia) subgenus.</title>
        <authorList>
            <person name="Llanes A."/>
            <person name="Restrepo C.M."/>
            <person name="Vecchio G.D."/>
            <person name="Anguizola F.J."/>
            <person name="Lleonart R."/>
        </authorList>
    </citation>
    <scope>NUCLEOTIDE SEQUENCE [LARGE SCALE GENOMIC DNA]</scope>
    <source>
        <strain evidence="8 9">MHOM/PA/94/PSC-1</strain>
    </source>
</reference>
<dbReference type="RefSeq" id="XP_010700256.1">
    <property type="nucleotide sequence ID" value="XM_010701954.1"/>
</dbReference>
<evidence type="ECO:0000256" key="7">
    <source>
        <dbReference type="SAM" id="Phobius"/>
    </source>
</evidence>
<dbReference type="AlphaFoldDB" id="A0A088RWA8"/>
<feature type="compositionally biased region" description="Polar residues" evidence="6">
    <location>
        <begin position="1"/>
        <end position="11"/>
    </location>
</feature>
<dbReference type="GO" id="GO:0016020">
    <property type="term" value="C:membrane"/>
    <property type="evidence" value="ECO:0007669"/>
    <property type="project" value="UniProtKB-SubCell"/>
</dbReference>
<dbReference type="GeneID" id="22576348"/>
<accession>A0A088RWA8</accession>
<evidence type="ECO:0000256" key="5">
    <source>
        <dbReference type="ARBA" id="ARBA00023136"/>
    </source>
</evidence>
<dbReference type="PANTHER" id="PTHR48041:SF91">
    <property type="entry name" value="ABC TRANSPORTER G FAMILY MEMBER 28"/>
    <property type="match status" value="1"/>
</dbReference>
<evidence type="ECO:0000256" key="6">
    <source>
        <dbReference type="SAM" id="MobiDB-lite"/>
    </source>
</evidence>
<keyword evidence="4 7" id="KW-1133">Transmembrane helix</keyword>
<organism evidence="8 9">
    <name type="scientific">Leishmania panamensis</name>
    <dbReference type="NCBI Taxonomy" id="5679"/>
    <lineage>
        <taxon>Eukaryota</taxon>
        <taxon>Discoba</taxon>
        <taxon>Euglenozoa</taxon>
        <taxon>Kinetoplastea</taxon>
        <taxon>Metakinetoplastina</taxon>
        <taxon>Trypanosomatida</taxon>
        <taxon>Trypanosomatidae</taxon>
        <taxon>Leishmaniinae</taxon>
        <taxon>Leishmania</taxon>
        <taxon>Leishmania guyanensis species complex</taxon>
    </lineage>
</organism>
<evidence type="ECO:0000256" key="4">
    <source>
        <dbReference type="ARBA" id="ARBA00022989"/>
    </source>
</evidence>
<dbReference type="Gene3D" id="3.40.50.300">
    <property type="entry name" value="P-loop containing nucleotide triphosphate hydrolases"/>
    <property type="match status" value="1"/>
</dbReference>
<evidence type="ECO:0000256" key="3">
    <source>
        <dbReference type="ARBA" id="ARBA00022692"/>
    </source>
</evidence>
<dbReference type="KEGG" id="lpan:LPMP_271700"/>
<dbReference type="OrthoDB" id="264002at2759"/>
<dbReference type="VEuPathDB" id="TriTrypDB:LPAL13_270024500"/>
<keyword evidence="9" id="KW-1185">Reference proteome</keyword>
<evidence type="ECO:0000313" key="9">
    <source>
        <dbReference type="Proteomes" id="UP000063063"/>
    </source>
</evidence>
<dbReference type="VEuPathDB" id="TriTrypDB:LPMP_271700"/>
<feature type="region of interest" description="Disordered" evidence="6">
    <location>
        <begin position="1"/>
        <end position="42"/>
    </location>
</feature>
<dbReference type="InterPro" id="IPR027417">
    <property type="entry name" value="P-loop_NTPase"/>
</dbReference>
<dbReference type="eggNOG" id="KOG0061">
    <property type="taxonomic scope" value="Eukaryota"/>
</dbReference>
<feature type="transmembrane region" description="Helical" evidence="7">
    <location>
        <begin position="561"/>
        <end position="583"/>
    </location>
</feature>
<keyword evidence="5 7" id="KW-0472">Membrane</keyword>
<dbReference type="GO" id="GO:0042626">
    <property type="term" value="F:ATPase-coupled transmembrane transporter activity"/>
    <property type="evidence" value="ECO:0007669"/>
    <property type="project" value="TreeGrafter"/>
</dbReference>
<dbReference type="InterPro" id="IPR050352">
    <property type="entry name" value="ABCG_transporters"/>
</dbReference>
<protein>
    <submittedName>
        <fullName evidence="8">Nucleoside triphosphate hydrolase, putative</fullName>
    </submittedName>
</protein>
<name>A0A088RWA8_LEIPA</name>
<proteinExistence type="predicted"/>
<dbReference type="Proteomes" id="UP000063063">
    <property type="component" value="Chromosome 27"/>
</dbReference>
<feature type="transmembrane region" description="Helical" evidence="7">
    <location>
        <begin position="418"/>
        <end position="437"/>
    </location>
</feature>
<feature type="transmembrane region" description="Helical" evidence="7">
    <location>
        <begin position="449"/>
        <end position="468"/>
    </location>
</feature>
<comment type="subcellular location">
    <subcellularLocation>
        <location evidence="1">Membrane</location>
        <topology evidence="1">Multi-pass membrane protein</topology>
    </subcellularLocation>
</comment>